<dbReference type="KEGG" id="clup:CLUP02_05080"/>
<reference evidence="1" key="1">
    <citation type="journal article" date="2021" name="Mol. Plant Microbe Interact.">
        <title>Complete Genome Sequence of the Plant-Pathogenic Fungus Colletotrichum lupini.</title>
        <authorList>
            <person name="Baroncelli R."/>
            <person name="Pensec F."/>
            <person name="Da Lio D."/>
            <person name="Boufleur T."/>
            <person name="Vicente I."/>
            <person name="Sarrocco S."/>
            <person name="Picot A."/>
            <person name="Baraldi E."/>
            <person name="Sukno S."/>
            <person name="Thon M."/>
            <person name="Le Floch G."/>
        </authorList>
    </citation>
    <scope>NUCLEOTIDE SEQUENCE</scope>
    <source>
        <strain evidence="1">IMI 504893</strain>
    </source>
</reference>
<proteinExistence type="predicted"/>
<protein>
    <submittedName>
        <fullName evidence="1">Uncharacterized protein</fullName>
    </submittedName>
</protein>
<dbReference type="RefSeq" id="XP_049141232.1">
    <property type="nucleotide sequence ID" value="XM_049284089.1"/>
</dbReference>
<evidence type="ECO:0000313" key="1">
    <source>
        <dbReference type="EMBL" id="UQC79600.1"/>
    </source>
</evidence>
<evidence type="ECO:0000313" key="2">
    <source>
        <dbReference type="Proteomes" id="UP000830671"/>
    </source>
</evidence>
<name>A0A9Q8SMF9_9PEZI</name>
<dbReference type="EMBL" id="CP019475">
    <property type="protein sequence ID" value="UQC79600.1"/>
    <property type="molecule type" value="Genomic_DNA"/>
</dbReference>
<organism evidence="1 2">
    <name type="scientific">Colletotrichum lupini</name>
    <dbReference type="NCBI Taxonomy" id="145971"/>
    <lineage>
        <taxon>Eukaryota</taxon>
        <taxon>Fungi</taxon>
        <taxon>Dikarya</taxon>
        <taxon>Ascomycota</taxon>
        <taxon>Pezizomycotina</taxon>
        <taxon>Sordariomycetes</taxon>
        <taxon>Hypocreomycetidae</taxon>
        <taxon>Glomerellales</taxon>
        <taxon>Glomerellaceae</taxon>
        <taxon>Colletotrichum</taxon>
        <taxon>Colletotrichum acutatum species complex</taxon>
    </lineage>
</organism>
<accession>A0A9Q8SMF9</accession>
<gene>
    <name evidence="1" type="ORF">CLUP02_05080</name>
</gene>
<dbReference type="Proteomes" id="UP000830671">
    <property type="component" value="Chromosome 3"/>
</dbReference>
<dbReference type="AlphaFoldDB" id="A0A9Q8SMF9"/>
<dbReference type="GeneID" id="73339099"/>
<sequence length="130" mass="14836">MFCSFESPVCTWIILFQKYSKDAKRQWIETLDRPSHMVLSPLSVSHIRTEYRHTNSLQCPQLFYSCKSSSSRFGHKCLGEIHPKSRPSTGSSPAFLSPTHSLHAARLFLHRPSFSPSCSTYTTIGPQCWL</sequence>
<keyword evidence="2" id="KW-1185">Reference proteome</keyword>